<comment type="caution">
    <text evidence="3">Lacks conserved residue(s) required for the propagation of feature annotation.</text>
</comment>
<evidence type="ECO:0000313" key="6">
    <source>
        <dbReference type="EMBL" id="PVY42754.1"/>
    </source>
</evidence>
<dbReference type="InterPro" id="IPR001150">
    <property type="entry name" value="Gly_radical"/>
</dbReference>
<gene>
    <name evidence="6" type="ORF">C8D82_11063</name>
</gene>
<dbReference type="InterPro" id="IPR004184">
    <property type="entry name" value="PFL_dom"/>
</dbReference>
<sequence>MKNPAELFNAGLEQLFAAKLRQKQLTGWFEYQEIRMREREAMRAAGRDPDEARHAGELLCRCVERMPLSIPAGSVFAGTQDDAFSPSYALINPSFQVESFVGYCDPVAIYADIEPSEAIPAERIEAVRNYYRETPYVKRLTAIYEKTAALTDEVTFFMEPVTGHMIPDMRPILAQGLEAFVAAAPADTPFVAVMREAARAAAILAGRYAELAETLAEERAAMPGEAERLKLIAANCRQVPVRKARNLHEAMQSYLLLWQLMCLEQAPNPYAFSAGNLDRVFEPYLAGTGFESAVALTRHLLVFYMVGARGWAISQNLLLGGRDLAGNDLGCGMTDVILEAFFRSNQPQPALSVKIHRNSPERLFRNMGRFYFTPGHSTPSLFNDDMMFRVLKSKGIADADIPDWAVAGCQEPLIMGKENGNTTNSWLNLAKVLELVLNDGCSLLTGRRIGLSAAELGYDSPEAAYRDLETAFFRQLDHVLPFMEAAANRCTRAIGGWATPFGSLLFGGLESGRDMRDPERPGTRYSGSGCLIHGLGVVADSLVAVKHFLAEQPGGADSLRAALRNNFADAPALRARLLAYPKYGSVLPEPDETAARIASVVSDKVYALRNPAGRPFMPDFSTPSTHLLYGYWVGATPDGRPARAMLGYGVDPRPEVTNSELTDQLLSERGLPFGKMVGGYASHIGLAPAAFADRAELEEKGVAMRDRVIRPLFAAGAEGEAPYYVYFNIDSAKHLRKILTDPARYVPSGIYIMRIHGTFVNFLDLAPAIQEDIIKRLERSECA</sequence>
<keyword evidence="1" id="KW-0556">Organic radical</keyword>
<protein>
    <submittedName>
        <fullName evidence="6">Formate C-acetyltransferase</fullName>
    </submittedName>
</protein>
<dbReference type="PANTHER" id="PTHR43641:SF2">
    <property type="entry name" value="DEHYDRATASE YBIW-RELATED"/>
    <property type="match status" value="1"/>
</dbReference>
<evidence type="ECO:0000256" key="3">
    <source>
        <dbReference type="PROSITE-ProRule" id="PRU00493"/>
    </source>
</evidence>
<dbReference type="InterPro" id="IPR051215">
    <property type="entry name" value="GRE"/>
</dbReference>
<feature type="domain" description="PFL" evidence="5">
    <location>
        <begin position="1"/>
        <end position="641"/>
    </location>
</feature>
<keyword evidence="7" id="KW-1185">Reference proteome</keyword>
<dbReference type="Pfam" id="PF02901">
    <property type="entry name" value="PFL-like"/>
    <property type="match status" value="1"/>
</dbReference>
<dbReference type="OrthoDB" id="1924798at2"/>
<dbReference type="SUPFAM" id="SSF51998">
    <property type="entry name" value="PFL-like glycyl radical enzymes"/>
    <property type="match status" value="1"/>
</dbReference>
<dbReference type="PROSITE" id="PS51149">
    <property type="entry name" value="GLY_RADICAL_2"/>
    <property type="match status" value="1"/>
</dbReference>
<evidence type="ECO:0000256" key="1">
    <source>
        <dbReference type="ARBA" id="ARBA00022818"/>
    </source>
</evidence>
<evidence type="ECO:0000259" key="4">
    <source>
        <dbReference type="PROSITE" id="PS51149"/>
    </source>
</evidence>
<dbReference type="AlphaFoldDB" id="A0A2U1B239"/>
<dbReference type="EMBL" id="QEKH01000010">
    <property type="protein sequence ID" value="PVY42754.1"/>
    <property type="molecule type" value="Genomic_DNA"/>
</dbReference>
<organism evidence="6 7">
    <name type="scientific">Victivallis vadensis</name>
    <dbReference type="NCBI Taxonomy" id="172901"/>
    <lineage>
        <taxon>Bacteria</taxon>
        <taxon>Pseudomonadati</taxon>
        <taxon>Lentisphaerota</taxon>
        <taxon>Lentisphaeria</taxon>
        <taxon>Victivallales</taxon>
        <taxon>Victivallaceae</taxon>
        <taxon>Victivallis</taxon>
    </lineage>
</organism>
<comment type="caution">
    <text evidence="6">The sequence shown here is derived from an EMBL/GenBank/DDBJ whole genome shotgun (WGS) entry which is preliminary data.</text>
</comment>
<reference evidence="6 7" key="1">
    <citation type="submission" date="2018-04" db="EMBL/GenBank/DDBJ databases">
        <title>Genomic Encyclopedia of Type Strains, Phase IV (KMG-IV): sequencing the most valuable type-strain genomes for metagenomic binning, comparative biology and taxonomic classification.</title>
        <authorList>
            <person name="Goeker M."/>
        </authorList>
    </citation>
    <scope>NUCLEOTIDE SEQUENCE [LARGE SCALE GENOMIC DNA]</scope>
    <source>
        <strain evidence="6 7">DSM 14823</strain>
    </source>
</reference>
<dbReference type="GO" id="GO:0016829">
    <property type="term" value="F:lyase activity"/>
    <property type="evidence" value="ECO:0007669"/>
    <property type="project" value="UniProtKB-KW"/>
</dbReference>
<name>A0A2U1B239_9BACT</name>
<proteinExistence type="predicted"/>
<dbReference type="GO" id="GO:0016740">
    <property type="term" value="F:transferase activity"/>
    <property type="evidence" value="ECO:0007669"/>
    <property type="project" value="UniProtKB-KW"/>
</dbReference>
<dbReference type="RefSeq" id="WP_116883667.1">
    <property type="nucleotide sequence ID" value="NZ_CABMMC010000018.1"/>
</dbReference>
<dbReference type="GeneID" id="78294978"/>
<keyword evidence="2" id="KW-0456">Lyase</keyword>
<dbReference type="Proteomes" id="UP000245959">
    <property type="component" value="Unassembled WGS sequence"/>
</dbReference>
<dbReference type="PROSITE" id="PS51554">
    <property type="entry name" value="PFL"/>
    <property type="match status" value="1"/>
</dbReference>
<feature type="domain" description="Glycine radical" evidence="4">
    <location>
        <begin position="648"/>
        <end position="782"/>
    </location>
</feature>
<evidence type="ECO:0000256" key="2">
    <source>
        <dbReference type="ARBA" id="ARBA00023239"/>
    </source>
</evidence>
<keyword evidence="6" id="KW-0808">Transferase</keyword>
<dbReference type="GO" id="GO:0005829">
    <property type="term" value="C:cytosol"/>
    <property type="evidence" value="ECO:0007669"/>
    <property type="project" value="TreeGrafter"/>
</dbReference>
<evidence type="ECO:0000259" key="5">
    <source>
        <dbReference type="PROSITE" id="PS51554"/>
    </source>
</evidence>
<dbReference type="PANTHER" id="PTHR43641">
    <property type="entry name" value="FORMATE ACETYLTRANSFERASE 3-RELATED"/>
    <property type="match status" value="1"/>
</dbReference>
<evidence type="ECO:0000313" key="7">
    <source>
        <dbReference type="Proteomes" id="UP000245959"/>
    </source>
</evidence>
<dbReference type="Gene3D" id="3.20.70.20">
    <property type="match status" value="1"/>
</dbReference>
<accession>A0A2U1B239</accession>